<dbReference type="UniPathway" id="UPA00035">
    <property type="reaction ID" value="UER00042"/>
</dbReference>
<evidence type="ECO:0000256" key="9">
    <source>
        <dbReference type="HAMAP-Rule" id="MF_00135"/>
    </source>
</evidence>
<gene>
    <name evidence="9" type="primary">trpF</name>
    <name evidence="11" type="ORF">BCM02_102316</name>
</gene>
<dbReference type="AlphaFoldDB" id="A0A5S5CGX3"/>
<feature type="domain" description="N-(5'phosphoribosyl) anthranilate isomerase (PRAI)" evidence="10">
    <location>
        <begin position="2"/>
        <end position="211"/>
    </location>
</feature>
<accession>A0A5S5CGX3</accession>
<evidence type="ECO:0000256" key="1">
    <source>
        <dbReference type="ARBA" id="ARBA00001164"/>
    </source>
</evidence>
<comment type="catalytic activity">
    <reaction evidence="1 9">
        <text>N-(5-phospho-beta-D-ribosyl)anthranilate = 1-(2-carboxyphenylamino)-1-deoxy-D-ribulose 5-phosphate</text>
        <dbReference type="Rhea" id="RHEA:21540"/>
        <dbReference type="ChEBI" id="CHEBI:18277"/>
        <dbReference type="ChEBI" id="CHEBI:58613"/>
        <dbReference type="EC" id="5.3.1.24"/>
    </reaction>
</comment>
<dbReference type="InterPro" id="IPR001240">
    <property type="entry name" value="PRAI_dom"/>
</dbReference>
<dbReference type="InterPro" id="IPR011060">
    <property type="entry name" value="RibuloseP-bd_barrel"/>
</dbReference>
<comment type="caution">
    <text evidence="11">The sequence shown here is derived from an EMBL/GenBank/DDBJ whole genome shotgun (WGS) entry which is preliminary data.</text>
</comment>
<evidence type="ECO:0000256" key="7">
    <source>
        <dbReference type="ARBA" id="ARBA00023141"/>
    </source>
</evidence>
<reference evidence="11 12" key="1">
    <citation type="submission" date="2019-07" db="EMBL/GenBank/DDBJ databases">
        <title>Genomic Encyclopedia of Type Strains, Phase III (KMG-III): the genomes of soil and plant-associated and newly described type strains.</title>
        <authorList>
            <person name="Whitman W."/>
        </authorList>
    </citation>
    <scope>NUCLEOTIDE SEQUENCE [LARGE SCALE GENOMIC DNA]</scope>
    <source>
        <strain evidence="11 12">BL24</strain>
    </source>
</reference>
<dbReference type="GO" id="GO:0000162">
    <property type="term" value="P:L-tryptophan biosynthetic process"/>
    <property type="evidence" value="ECO:0007669"/>
    <property type="project" value="UniProtKB-UniRule"/>
</dbReference>
<keyword evidence="7 9" id="KW-0057">Aromatic amino acid biosynthesis</keyword>
<protein>
    <recommendedName>
        <fullName evidence="4 9">N-(5'-phosphoribosyl)anthranilate isomerase</fullName>
        <shortName evidence="9">PRAI</shortName>
        <ecNumber evidence="3 9">5.3.1.24</ecNumber>
    </recommendedName>
</protein>
<evidence type="ECO:0000256" key="6">
    <source>
        <dbReference type="ARBA" id="ARBA00022822"/>
    </source>
</evidence>
<evidence type="ECO:0000259" key="10">
    <source>
        <dbReference type="Pfam" id="PF00697"/>
    </source>
</evidence>
<dbReference type="PANTHER" id="PTHR42894:SF1">
    <property type="entry name" value="N-(5'-PHOSPHORIBOSYL)ANTHRANILATE ISOMERASE"/>
    <property type="match status" value="1"/>
</dbReference>
<keyword evidence="6 9" id="KW-0822">Tryptophan biosynthesis</keyword>
<keyword evidence="8 9" id="KW-0413">Isomerase</keyword>
<proteinExistence type="inferred from homology"/>
<dbReference type="EMBL" id="VNHS01000002">
    <property type="protein sequence ID" value="TYP77752.1"/>
    <property type="molecule type" value="Genomic_DNA"/>
</dbReference>
<comment type="pathway">
    <text evidence="2 9">Amino-acid biosynthesis; L-tryptophan biosynthesis; L-tryptophan from chorismate: step 3/5.</text>
</comment>
<keyword evidence="5 9" id="KW-0028">Amino-acid biosynthesis</keyword>
<dbReference type="InterPro" id="IPR044643">
    <property type="entry name" value="TrpF_fam"/>
</dbReference>
<comment type="similarity">
    <text evidence="9">Belongs to the TrpF family.</text>
</comment>
<evidence type="ECO:0000256" key="8">
    <source>
        <dbReference type="ARBA" id="ARBA00023235"/>
    </source>
</evidence>
<evidence type="ECO:0000313" key="12">
    <source>
        <dbReference type="Proteomes" id="UP000323257"/>
    </source>
</evidence>
<evidence type="ECO:0000256" key="3">
    <source>
        <dbReference type="ARBA" id="ARBA00012572"/>
    </source>
</evidence>
<evidence type="ECO:0000256" key="5">
    <source>
        <dbReference type="ARBA" id="ARBA00022605"/>
    </source>
</evidence>
<sequence length="216" mass="22743">MKICGLRDAGTIRAMDGLAVDEVGFVFAKSRRQVEPETAASLIAEVKRLRSPQGDAPKTVGVFVGASLEGLRELLAVAPLDVVQLHGDEDPELCSSVRDELGKEVWKVFSVSGEDAAGTGHERLFPFQGTIDAALIDTAGGGTGQTFGWEAIPRYAAAAKAIGVPLYVAGGLHPDNASELLGNNEVDGVDVSSGVETDGVKDIEKIRAFVERVKAR</sequence>
<evidence type="ECO:0000256" key="4">
    <source>
        <dbReference type="ARBA" id="ARBA00022272"/>
    </source>
</evidence>
<dbReference type="Pfam" id="PF00697">
    <property type="entry name" value="PRAI"/>
    <property type="match status" value="1"/>
</dbReference>
<organism evidence="11 12">
    <name type="scientific">Paenibacillus methanolicus</name>
    <dbReference type="NCBI Taxonomy" id="582686"/>
    <lineage>
        <taxon>Bacteria</taxon>
        <taxon>Bacillati</taxon>
        <taxon>Bacillota</taxon>
        <taxon>Bacilli</taxon>
        <taxon>Bacillales</taxon>
        <taxon>Paenibacillaceae</taxon>
        <taxon>Paenibacillus</taxon>
    </lineage>
</organism>
<keyword evidence="12" id="KW-1185">Reference proteome</keyword>
<dbReference type="PANTHER" id="PTHR42894">
    <property type="entry name" value="N-(5'-PHOSPHORIBOSYL)ANTHRANILATE ISOMERASE"/>
    <property type="match status" value="1"/>
</dbReference>
<dbReference type="HAMAP" id="MF_00135">
    <property type="entry name" value="PRAI"/>
    <property type="match status" value="1"/>
</dbReference>
<dbReference type="SUPFAM" id="SSF51366">
    <property type="entry name" value="Ribulose-phoshate binding barrel"/>
    <property type="match status" value="1"/>
</dbReference>
<evidence type="ECO:0000256" key="2">
    <source>
        <dbReference type="ARBA" id="ARBA00004664"/>
    </source>
</evidence>
<name>A0A5S5CGX3_9BACL</name>
<dbReference type="GO" id="GO:0004640">
    <property type="term" value="F:phosphoribosylanthranilate isomerase activity"/>
    <property type="evidence" value="ECO:0007669"/>
    <property type="project" value="UniProtKB-UniRule"/>
</dbReference>
<dbReference type="InterPro" id="IPR013785">
    <property type="entry name" value="Aldolase_TIM"/>
</dbReference>
<dbReference type="EC" id="5.3.1.24" evidence="3 9"/>
<dbReference type="Proteomes" id="UP000323257">
    <property type="component" value="Unassembled WGS sequence"/>
</dbReference>
<evidence type="ECO:0000313" key="11">
    <source>
        <dbReference type="EMBL" id="TYP77752.1"/>
    </source>
</evidence>
<dbReference type="Gene3D" id="3.20.20.70">
    <property type="entry name" value="Aldolase class I"/>
    <property type="match status" value="1"/>
</dbReference>
<dbReference type="CDD" id="cd00405">
    <property type="entry name" value="PRAI"/>
    <property type="match status" value="1"/>
</dbReference>